<dbReference type="Proteomes" id="UP001055115">
    <property type="component" value="Unassembled WGS sequence"/>
</dbReference>
<sequence length="82" mass="8762">MAIVSDTSERGSLVSDYNLEYDGVKTNCVDEAAVTIVQIASAPIHGRPRNCSPPLHFPDLEVAYLSLMFATPASQSPALPSK</sequence>
<proteinExistence type="predicted"/>
<dbReference type="EMBL" id="BQXU01000022">
    <property type="protein sequence ID" value="GKT48185.1"/>
    <property type="molecule type" value="Genomic_DNA"/>
</dbReference>
<accession>A0AA37P9L0</accession>
<gene>
    <name evidence="1" type="ORF">ColSpa_08366</name>
</gene>
<reference evidence="1 2" key="1">
    <citation type="submission" date="2022-03" db="EMBL/GenBank/DDBJ databases">
        <title>Genome data of Colletotrichum spp.</title>
        <authorList>
            <person name="Utami Y.D."/>
            <person name="Hiruma K."/>
        </authorList>
    </citation>
    <scope>NUCLEOTIDE SEQUENCE [LARGE SCALE GENOMIC DNA]</scope>
    <source>
        <strain evidence="1 2">MAFF 239500</strain>
    </source>
</reference>
<dbReference type="AlphaFoldDB" id="A0AA37P9L0"/>
<dbReference type="RefSeq" id="XP_049130535.1">
    <property type="nucleotide sequence ID" value="XM_049274578.1"/>
</dbReference>
<evidence type="ECO:0000313" key="1">
    <source>
        <dbReference type="EMBL" id="GKT48185.1"/>
    </source>
</evidence>
<keyword evidence="2" id="KW-1185">Reference proteome</keyword>
<dbReference type="GeneID" id="73329168"/>
<evidence type="ECO:0000313" key="2">
    <source>
        <dbReference type="Proteomes" id="UP001055115"/>
    </source>
</evidence>
<organism evidence="1 2">
    <name type="scientific">Colletotrichum spaethianum</name>
    <dbReference type="NCBI Taxonomy" id="700344"/>
    <lineage>
        <taxon>Eukaryota</taxon>
        <taxon>Fungi</taxon>
        <taxon>Dikarya</taxon>
        <taxon>Ascomycota</taxon>
        <taxon>Pezizomycotina</taxon>
        <taxon>Sordariomycetes</taxon>
        <taxon>Hypocreomycetidae</taxon>
        <taxon>Glomerellales</taxon>
        <taxon>Glomerellaceae</taxon>
        <taxon>Colletotrichum</taxon>
        <taxon>Colletotrichum spaethianum species complex</taxon>
    </lineage>
</organism>
<protein>
    <submittedName>
        <fullName evidence="1">Uncharacterized protein</fullName>
    </submittedName>
</protein>
<comment type="caution">
    <text evidence="1">The sequence shown here is derived from an EMBL/GenBank/DDBJ whole genome shotgun (WGS) entry which is preliminary data.</text>
</comment>
<name>A0AA37P9L0_9PEZI</name>